<comment type="caution">
    <text evidence="2">The sequence shown here is derived from an EMBL/GenBank/DDBJ whole genome shotgun (WGS) entry which is preliminary data.</text>
</comment>
<dbReference type="Proteomes" id="UP000267469">
    <property type="component" value="Unassembled WGS sequence"/>
</dbReference>
<reference evidence="2 3" key="1">
    <citation type="submission" date="2018-10" db="EMBL/GenBank/DDBJ databases">
        <title>Sinomicrobium pectinilyticum sp. nov., a pectinase-producing bacterium isolated from alkaline and saline soil, and emended description of the genus Sinomicrobium.</title>
        <authorList>
            <person name="Cheng B."/>
            <person name="Li C."/>
            <person name="Lai Q."/>
            <person name="Du M."/>
            <person name="Shao Z."/>
            <person name="Xu P."/>
            <person name="Yang C."/>
        </authorList>
    </citation>
    <scope>NUCLEOTIDE SEQUENCE [LARGE SCALE GENOMIC DNA]</scope>
    <source>
        <strain evidence="2 3">5DNS001</strain>
    </source>
</reference>
<evidence type="ECO:0000313" key="3">
    <source>
        <dbReference type="Proteomes" id="UP000267469"/>
    </source>
</evidence>
<evidence type="ECO:0000313" key="2">
    <source>
        <dbReference type="EMBL" id="RNL80808.1"/>
    </source>
</evidence>
<protein>
    <submittedName>
        <fullName evidence="2">Uncharacterized protein</fullName>
    </submittedName>
</protein>
<keyword evidence="1" id="KW-1133">Transmembrane helix</keyword>
<keyword evidence="1" id="KW-0472">Membrane</keyword>
<evidence type="ECO:0000256" key="1">
    <source>
        <dbReference type="SAM" id="Phobius"/>
    </source>
</evidence>
<gene>
    <name evidence="2" type="ORF">ED312_18865</name>
</gene>
<dbReference type="EMBL" id="RJTM01000126">
    <property type="protein sequence ID" value="RNL80808.1"/>
    <property type="molecule type" value="Genomic_DNA"/>
</dbReference>
<keyword evidence="1" id="KW-0812">Transmembrane</keyword>
<dbReference type="AlphaFoldDB" id="A0A3N0DYX3"/>
<proteinExistence type="predicted"/>
<feature type="transmembrane region" description="Helical" evidence="1">
    <location>
        <begin position="12"/>
        <end position="38"/>
    </location>
</feature>
<organism evidence="2 3">
    <name type="scientific">Sinomicrobium pectinilyticum</name>
    <dbReference type="NCBI Taxonomy" id="1084421"/>
    <lineage>
        <taxon>Bacteria</taxon>
        <taxon>Pseudomonadati</taxon>
        <taxon>Bacteroidota</taxon>
        <taxon>Flavobacteriia</taxon>
        <taxon>Flavobacteriales</taxon>
        <taxon>Flavobacteriaceae</taxon>
        <taxon>Sinomicrobium</taxon>
    </lineage>
</organism>
<sequence>MVKTLKERLSELQVAVTLLFVPQIAVAPPGLLVLTVYVNAMIREGPPEGEDVMNRSGSANPEKQDAGVYILSLIAEPPGFLTGRAYLKKSSVRNCDDFFAFVNQGSGLTFF</sequence>
<name>A0A3N0DYX3_SINP1</name>
<keyword evidence="3" id="KW-1185">Reference proteome</keyword>
<accession>A0A3N0DYX3</accession>